<protein>
    <submittedName>
        <fullName evidence="1">Histidine phosphatase family protein</fullName>
    </submittedName>
</protein>
<dbReference type="SMART" id="SM00855">
    <property type="entry name" value="PGAM"/>
    <property type="match status" value="1"/>
</dbReference>
<dbReference type="Proteomes" id="UP000588051">
    <property type="component" value="Unassembled WGS sequence"/>
</dbReference>
<dbReference type="AlphaFoldDB" id="A0A850QPQ9"/>
<gene>
    <name evidence="1" type="ORF">HV832_16055</name>
</gene>
<dbReference type="RefSeq" id="WP_176804907.1">
    <property type="nucleotide sequence ID" value="NZ_JABXYJ010000013.1"/>
</dbReference>
<dbReference type="GO" id="GO:0005737">
    <property type="term" value="C:cytoplasm"/>
    <property type="evidence" value="ECO:0007669"/>
    <property type="project" value="TreeGrafter"/>
</dbReference>
<name>A0A850QPQ9_9BURK</name>
<dbReference type="Pfam" id="PF00300">
    <property type="entry name" value="His_Phos_1"/>
    <property type="match status" value="1"/>
</dbReference>
<reference evidence="1 2" key="1">
    <citation type="submission" date="2020-06" db="EMBL/GenBank/DDBJ databases">
        <authorList>
            <person name="Qiu C."/>
            <person name="Liu Z."/>
        </authorList>
    </citation>
    <scope>NUCLEOTIDE SEQUENCE [LARGE SCALE GENOMIC DNA]</scope>
    <source>
        <strain evidence="1 2">EM 1</strain>
    </source>
</reference>
<dbReference type="InterPro" id="IPR050275">
    <property type="entry name" value="PGM_Phosphatase"/>
</dbReference>
<accession>A0A850QPQ9</accession>
<dbReference type="Gene3D" id="3.40.50.1240">
    <property type="entry name" value="Phosphoglycerate mutase-like"/>
    <property type="match status" value="1"/>
</dbReference>
<dbReference type="InterPro" id="IPR013078">
    <property type="entry name" value="His_Pase_superF_clade-1"/>
</dbReference>
<dbReference type="EMBL" id="JABXYJ010000013">
    <property type="protein sequence ID" value="NVO79333.1"/>
    <property type="molecule type" value="Genomic_DNA"/>
</dbReference>
<dbReference type="PANTHER" id="PTHR48100">
    <property type="entry name" value="BROAD-SPECIFICITY PHOSPHATASE YOR283W-RELATED"/>
    <property type="match status" value="1"/>
</dbReference>
<evidence type="ECO:0000313" key="2">
    <source>
        <dbReference type="Proteomes" id="UP000588051"/>
    </source>
</evidence>
<proteinExistence type="predicted"/>
<dbReference type="InterPro" id="IPR029033">
    <property type="entry name" value="His_PPase_superfam"/>
</dbReference>
<dbReference type="PANTHER" id="PTHR48100:SF1">
    <property type="entry name" value="HISTIDINE PHOSPHATASE FAMILY PROTEIN-RELATED"/>
    <property type="match status" value="1"/>
</dbReference>
<sequence length="198" mass="22053">MTSPPDSVAVRLHLIRHTTPQIDSDVCYGQADIAVSHEDCIRLAASMYPRWQGRIPVYSSPLQRCYQLAVLLHERPVTDARLMEMSFGEWELRSWSAIPRADIEVWAQNVAHYCPGGGENLLQMVGRVDSFLRELLRAAQQTGQDEAVLVCHGGVIRVILAWNAALSHAELAQLVSTRQVTLDFGSCQEIMLTTSALI</sequence>
<dbReference type="SUPFAM" id="SSF53254">
    <property type="entry name" value="Phosphoglycerate mutase-like"/>
    <property type="match status" value="1"/>
</dbReference>
<evidence type="ECO:0000313" key="1">
    <source>
        <dbReference type="EMBL" id="NVO79333.1"/>
    </source>
</evidence>
<organism evidence="1 2">
    <name type="scientific">Undibacterium oligocarboniphilum</name>
    <dbReference type="NCBI Taxonomy" id="666702"/>
    <lineage>
        <taxon>Bacteria</taxon>
        <taxon>Pseudomonadati</taxon>
        <taxon>Pseudomonadota</taxon>
        <taxon>Betaproteobacteria</taxon>
        <taxon>Burkholderiales</taxon>
        <taxon>Oxalobacteraceae</taxon>
        <taxon>Undibacterium</taxon>
    </lineage>
</organism>
<keyword evidence="2" id="KW-1185">Reference proteome</keyword>
<dbReference type="GO" id="GO:0016791">
    <property type="term" value="F:phosphatase activity"/>
    <property type="evidence" value="ECO:0007669"/>
    <property type="project" value="TreeGrafter"/>
</dbReference>
<comment type="caution">
    <text evidence="1">The sequence shown here is derived from an EMBL/GenBank/DDBJ whole genome shotgun (WGS) entry which is preliminary data.</text>
</comment>